<proteinExistence type="predicted"/>
<evidence type="ECO:0000313" key="1">
    <source>
        <dbReference type="EMBL" id="GIQ87902.1"/>
    </source>
</evidence>
<dbReference type="Proteomes" id="UP000265618">
    <property type="component" value="Unassembled WGS sequence"/>
</dbReference>
<keyword evidence="2" id="KW-1185">Reference proteome</keyword>
<protein>
    <submittedName>
        <fullName evidence="1">Uncharacterized protein</fullName>
    </submittedName>
</protein>
<dbReference type="AlphaFoldDB" id="A0A9K3D3A1"/>
<reference evidence="1 2" key="1">
    <citation type="journal article" date="2018" name="PLoS ONE">
        <title>The draft genome of Kipferlia bialata reveals reductive genome evolution in fornicate parasites.</title>
        <authorList>
            <person name="Tanifuji G."/>
            <person name="Takabayashi S."/>
            <person name="Kume K."/>
            <person name="Takagi M."/>
            <person name="Nakayama T."/>
            <person name="Kamikawa R."/>
            <person name="Inagaki Y."/>
            <person name="Hashimoto T."/>
        </authorList>
    </citation>
    <scope>NUCLEOTIDE SEQUENCE [LARGE SCALE GENOMIC DNA]</scope>
    <source>
        <strain evidence="1">NY0173</strain>
    </source>
</reference>
<sequence length="274" mass="30028">APVSLTDGSSLSPSLLPSPLFALTPAAPVSLTDGGAYLVRHCCSDHCDIVDLVLQRDSPDQLAVCLKDRAGQEWWSSDEGRNWRISKYSQSGWSPRRGICFPSFRLNGDSLSVLAVARFHNGANVSMVYSATLPGAPALVKPSLADPLPPGWHKADLQERARGVYGGGVRWSRALVERGLKLCVAFVLKDDQSVFMDDNEGDLYWPLSANPEAGLGGEIRHSYGFRKSGFRPEDLITLEVERGESRVHKGERRREEIGSGLASPPFAFRDEFMT</sequence>
<feature type="non-terminal residue" evidence="1">
    <location>
        <position position="1"/>
    </location>
</feature>
<name>A0A9K3D3A1_9EUKA</name>
<gene>
    <name evidence="1" type="ORF">KIPB_010040</name>
</gene>
<dbReference type="EMBL" id="BDIP01003596">
    <property type="protein sequence ID" value="GIQ87902.1"/>
    <property type="molecule type" value="Genomic_DNA"/>
</dbReference>
<comment type="caution">
    <text evidence="1">The sequence shown here is derived from an EMBL/GenBank/DDBJ whole genome shotgun (WGS) entry which is preliminary data.</text>
</comment>
<accession>A0A9K3D3A1</accession>
<evidence type="ECO:0000313" key="2">
    <source>
        <dbReference type="Proteomes" id="UP000265618"/>
    </source>
</evidence>
<organism evidence="1 2">
    <name type="scientific">Kipferlia bialata</name>
    <dbReference type="NCBI Taxonomy" id="797122"/>
    <lineage>
        <taxon>Eukaryota</taxon>
        <taxon>Metamonada</taxon>
        <taxon>Carpediemonas-like organisms</taxon>
        <taxon>Kipferlia</taxon>
    </lineage>
</organism>